<gene>
    <name evidence="3" type="ORF">SAMN04487966_10412</name>
</gene>
<organism evidence="3 4">
    <name type="scientific">Micrococcus terreus</name>
    <dbReference type="NCBI Taxonomy" id="574650"/>
    <lineage>
        <taxon>Bacteria</taxon>
        <taxon>Bacillati</taxon>
        <taxon>Actinomycetota</taxon>
        <taxon>Actinomycetes</taxon>
        <taxon>Micrococcales</taxon>
        <taxon>Micrococcaceae</taxon>
        <taxon>Micrococcus</taxon>
    </lineage>
</organism>
<dbReference type="EMBL" id="FPCG01000004">
    <property type="protein sequence ID" value="SFV22302.1"/>
    <property type="molecule type" value="Genomic_DNA"/>
</dbReference>
<protein>
    <submittedName>
        <fullName evidence="3">Uncharacterized protein</fullName>
    </submittedName>
</protein>
<feature type="transmembrane region" description="Helical" evidence="2">
    <location>
        <begin position="58"/>
        <end position="76"/>
    </location>
</feature>
<feature type="transmembrane region" description="Helical" evidence="2">
    <location>
        <begin position="35"/>
        <end position="52"/>
    </location>
</feature>
<dbReference type="RefSeq" id="WP_091696123.1">
    <property type="nucleotide sequence ID" value="NZ_FPCG01000004.1"/>
</dbReference>
<reference evidence="3 4" key="1">
    <citation type="submission" date="2016-10" db="EMBL/GenBank/DDBJ databases">
        <authorList>
            <person name="de Groot N.N."/>
        </authorList>
    </citation>
    <scope>NUCLEOTIDE SEQUENCE [LARGE SCALE GENOMIC DNA]</scope>
    <source>
        <strain evidence="3 4">CGMCC 1.7054</strain>
    </source>
</reference>
<sequence>MLAADATTSTVQHSDLQTDRTAPAPAGGVSSADRLMLHIVVGLVLGAAFAVAHENWLMIIVGGALGVLFGSTGTVLERHRV</sequence>
<evidence type="ECO:0000256" key="1">
    <source>
        <dbReference type="SAM" id="MobiDB-lite"/>
    </source>
</evidence>
<feature type="region of interest" description="Disordered" evidence="1">
    <location>
        <begin position="1"/>
        <end position="27"/>
    </location>
</feature>
<keyword evidence="2" id="KW-0812">Transmembrane</keyword>
<accession>A0A1I7MK38</accession>
<name>A0A1I7MK38_9MICC</name>
<dbReference type="AlphaFoldDB" id="A0A1I7MK38"/>
<evidence type="ECO:0000256" key="2">
    <source>
        <dbReference type="SAM" id="Phobius"/>
    </source>
</evidence>
<evidence type="ECO:0000313" key="4">
    <source>
        <dbReference type="Proteomes" id="UP000198881"/>
    </source>
</evidence>
<keyword evidence="2" id="KW-0472">Membrane</keyword>
<proteinExistence type="predicted"/>
<keyword evidence="4" id="KW-1185">Reference proteome</keyword>
<dbReference type="STRING" id="574650.SAMN04487966_10412"/>
<keyword evidence="2" id="KW-1133">Transmembrane helix</keyword>
<feature type="compositionally biased region" description="Polar residues" evidence="1">
    <location>
        <begin position="1"/>
        <end position="15"/>
    </location>
</feature>
<dbReference type="Proteomes" id="UP000198881">
    <property type="component" value="Unassembled WGS sequence"/>
</dbReference>
<evidence type="ECO:0000313" key="3">
    <source>
        <dbReference type="EMBL" id="SFV22302.1"/>
    </source>
</evidence>